<keyword evidence="1" id="KW-0808">Transferase</keyword>
<dbReference type="SUPFAM" id="SSF55729">
    <property type="entry name" value="Acyl-CoA N-acyltransferases (Nat)"/>
    <property type="match status" value="1"/>
</dbReference>
<dbReference type="RefSeq" id="WP_344776689.1">
    <property type="nucleotide sequence ID" value="NZ_BAABAH010000011.1"/>
</dbReference>
<dbReference type="Pfam" id="PF00583">
    <property type="entry name" value="Acetyltransf_1"/>
    <property type="match status" value="1"/>
</dbReference>
<dbReference type="InterPro" id="IPR000182">
    <property type="entry name" value="GNAT_dom"/>
</dbReference>
<dbReference type="InterPro" id="IPR051016">
    <property type="entry name" value="Diverse_Substrate_AcTransf"/>
</dbReference>
<keyword evidence="2" id="KW-0012">Acyltransferase</keyword>
<name>A0ABP7ISM2_9ACTN</name>
<evidence type="ECO:0000256" key="1">
    <source>
        <dbReference type="ARBA" id="ARBA00022679"/>
    </source>
</evidence>
<dbReference type="InterPro" id="IPR016181">
    <property type="entry name" value="Acyl_CoA_acyltransferase"/>
</dbReference>
<sequence>MLPERIRVAVPDDIDDILRLVRDLADYERDLASVENTPELVEKALFGPDPLASALVAVVDGDVVGVAVWYRTYSTWTGVGGIHLEDLYVEPGHRGSGLGRDLLAALARIAVAHGYPRLEWVVLDWNTPSIEFYTSLGARPMEDWTTFRLSGEGLDSLAK</sequence>
<organism evidence="4 5">
    <name type="scientific">Nocardioides panacisoli</name>
    <dbReference type="NCBI Taxonomy" id="627624"/>
    <lineage>
        <taxon>Bacteria</taxon>
        <taxon>Bacillati</taxon>
        <taxon>Actinomycetota</taxon>
        <taxon>Actinomycetes</taxon>
        <taxon>Propionibacteriales</taxon>
        <taxon>Nocardioidaceae</taxon>
        <taxon>Nocardioides</taxon>
    </lineage>
</organism>
<dbReference type="PANTHER" id="PTHR10545:SF29">
    <property type="entry name" value="GH14572P-RELATED"/>
    <property type="match status" value="1"/>
</dbReference>
<dbReference type="EMBL" id="BAABAH010000011">
    <property type="protein sequence ID" value="GAA3825996.1"/>
    <property type="molecule type" value="Genomic_DNA"/>
</dbReference>
<dbReference type="CDD" id="cd04301">
    <property type="entry name" value="NAT_SF"/>
    <property type="match status" value="1"/>
</dbReference>
<gene>
    <name evidence="4" type="ORF">GCM10022242_29140</name>
</gene>
<evidence type="ECO:0000259" key="3">
    <source>
        <dbReference type="PROSITE" id="PS51186"/>
    </source>
</evidence>
<protein>
    <submittedName>
        <fullName evidence="4">GNAT family N-acetyltransferase</fullName>
    </submittedName>
</protein>
<reference evidence="5" key="1">
    <citation type="journal article" date="2019" name="Int. J. Syst. Evol. Microbiol.">
        <title>The Global Catalogue of Microorganisms (GCM) 10K type strain sequencing project: providing services to taxonomists for standard genome sequencing and annotation.</title>
        <authorList>
            <consortium name="The Broad Institute Genomics Platform"/>
            <consortium name="The Broad Institute Genome Sequencing Center for Infectious Disease"/>
            <person name="Wu L."/>
            <person name="Ma J."/>
        </authorList>
    </citation>
    <scope>NUCLEOTIDE SEQUENCE [LARGE SCALE GENOMIC DNA]</scope>
    <source>
        <strain evidence="5">JCM 16953</strain>
    </source>
</reference>
<dbReference type="PANTHER" id="PTHR10545">
    <property type="entry name" value="DIAMINE N-ACETYLTRANSFERASE"/>
    <property type="match status" value="1"/>
</dbReference>
<proteinExistence type="predicted"/>
<dbReference type="Proteomes" id="UP001501821">
    <property type="component" value="Unassembled WGS sequence"/>
</dbReference>
<dbReference type="PROSITE" id="PS51186">
    <property type="entry name" value="GNAT"/>
    <property type="match status" value="1"/>
</dbReference>
<accession>A0ABP7ISM2</accession>
<feature type="domain" description="N-acetyltransferase" evidence="3">
    <location>
        <begin position="4"/>
        <end position="159"/>
    </location>
</feature>
<evidence type="ECO:0000313" key="5">
    <source>
        <dbReference type="Proteomes" id="UP001501821"/>
    </source>
</evidence>
<dbReference type="Gene3D" id="3.40.630.30">
    <property type="match status" value="1"/>
</dbReference>
<evidence type="ECO:0000313" key="4">
    <source>
        <dbReference type="EMBL" id="GAA3825996.1"/>
    </source>
</evidence>
<evidence type="ECO:0000256" key="2">
    <source>
        <dbReference type="ARBA" id="ARBA00023315"/>
    </source>
</evidence>
<keyword evidence="5" id="KW-1185">Reference proteome</keyword>
<comment type="caution">
    <text evidence="4">The sequence shown here is derived from an EMBL/GenBank/DDBJ whole genome shotgun (WGS) entry which is preliminary data.</text>
</comment>